<evidence type="ECO:0000256" key="1">
    <source>
        <dbReference type="SAM" id="Coils"/>
    </source>
</evidence>
<keyword evidence="3" id="KW-1185">Reference proteome</keyword>
<dbReference type="Pfam" id="PF16021">
    <property type="entry name" value="PDCD7"/>
    <property type="match status" value="1"/>
</dbReference>
<dbReference type="PANTHER" id="PTHR48190">
    <property type="entry name" value="PROGRAMMED CELL DEATH PROTEIN 7"/>
    <property type="match status" value="1"/>
</dbReference>
<comment type="caution">
    <text evidence="2">The sequence shown here is derived from an EMBL/GenBank/DDBJ whole genome shotgun (WGS) entry which is preliminary data.</text>
</comment>
<dbReference type="AlphaFoldDB" id="A0A6G0YSB5"/>
<proteinExistence type="predicted"/>
<gene>
    <name evidence="2" type="ORF">FWK35_00013106</name>
</gene>
<evidence type="ECO:0000313" key="2">
    <source>
        <dbReference type="EMBL" id="KAF0760577.1"/>
    </source>
</evidence>
<dbReference type="Proteomes" id="UP000478052">
    <property type="component" value="Unassembled WGS sequence"/>
</dbReference>
<organism evidence="2 3">
    <name type="scientific">Aphis craccivora</name>
    <name type="common">Cowpea aphid</name>
    <dbReference type="NCBI Taxonomy" id="307492"/>
    <lineage>
        <taxon>Eukaryota</taxon>
        <taxon>Metazoa</taxon>
        <taxon>Ecdysozoa</taxon>
        <taxon>Arthropoda</taxon>
        <taxon>Hexapoda</taxon>
        <taxon>Insecta</taxon>
        <taxon>Pterygota</taxon>
        <taxon>Neoptera</taxon>
        <taxon>Paraneoptera</taxon>
        <taxon>Hemiptera</taxon>
        <taxon>Sternorrhyncha</taxon>
        <taxon>Aphidomorpha</taxon>
        <taxon>Aphidoidea</taxon>
        <taxon>Aphididae</taxon>
        <taxon>Aphidini</taxon>
        <taxon>Aphis</taxon>
        <taxon>Aphis</taxon>
    </lineage>
</organism>
<name>A0A6G0YSB5_APHCR</name>
<feature type="coiled-coil region" evidence="1">
    <location>
        <begin position="231"/>
        <end position="258"/>
    </location>
</feature>
<dbReference type="GO" id="GO:0005689">
    <property type="term" value="C:U12-type spliceosomal complex"/>
    <property type="evidence" value="ECO:0007669"/>
    <property type="project" value="TreeGrafter"/>
</dbReference>
<feature type="coiled-coil region" evidence="1">
    <location>
        <begin position="346"/>
        <end position="376"/>
    </location>
</feature>
<feature type="coiled-coil region" evidence="1">
    <location>
        <begin position="157"/>
        <end position="191"/>
    </location>
</feature>
<protein>
    <submittedName>
        <fullName evidence="2">Programmed cell death protein 7-like</fullName>
    </submittedName>
</protein>
<keyword evidence="1" id="KW-0175">Coiled coil</keyword>
<reference evidence="2 3" key="1">
    <citation type="submission" date="2019-08" db="EMBL/GenBank/DDBJ databases">
        <title>Whole genome of Aphis craccivora.</title>
        <authorList>
            <person name="Voronova N.V."/>
            <person name="Shulinski R.S."/>
            <person name="Bandarenka Y.V."/>
            <person name="Zhorov D.G."/>
            <person name="Warner D."/>
        </authorList>
    </citation>
    <scope>NUCLEOTIDE SEQUENCE [LARGE SCALE GENOMIC DNA]</scope>
    <source>
        <strain evidence="2">180601</strain>
        <tissue evidence="2">Whole Body</tissue>
    </source>
</reference>
<dbReference type="InterPro" id="IPR031974">
    <property type="entry name" value="PDCD7"/>
</dbReference>
<evidence type="ECO:0000313" key="3">
    <source>
        <dbReference type="Proteomes" id="UP000478052"/>
    </source>
</evidence>
<dbReference type="PANTHER" id="PTHR48190:SF2">
    <property type="entry name" value="PROGRAMMED CELL DEATH PROTEIN 7"/>
    <property type="match status" value="1"/>
</dbReference>
<accession>A0A6G0YSB5</accession>
<dbReference type="InterPro" id="IPR052831">
    <property type="entry name" value="Apoptosis_promoter"/>
</dbReference>
<sequence>MSEQNIHNNIYPEANTNNFWLTRPPPPFIPPQPIQPMYNLDYHNIPFIRPPPSPYNQPAQNYYMPYGANISNQHYQEQYVSSHQNISNSFSSLPDNIDEEYIRQYLCPLPKVFKDETTIWIEKWLASKEKYNNTSKDVKSKNVVELNSKINYYICLINQISNIVKECKQLLENMNNNKKLMEQNLSTMTEAEWKKACSDLILDKKQIDTIITTLHFDTESLSELKFRLAKRKKKRDRLKRLKSNLKLIKSQKKEETLEINRKIDAWQNSLKENILKEKRVNKTKAEANIVLKGVREKIEDAKNQLSLFDTLEKLRKSRLQNSANKRKNPLLENTLNKLKILWQHKLADYNKEEEELKNMLTEAEAKKHEKREIEIQEKLAEWDHILFGPSFRSHEMAVDNYTFLEIRSGWDKYVVDENEMSASSSIPLGWILPLEPCNDDWAKYSNNVNVM</sequence>
<dbReference type="EMBL" id="VUJU01002636">
    <property type="protein sequence ID" value="KAF0760577.1"/>
    <property type="molecule type" value="Genomic_DNA"/>
</dbReference>
<dbReference type="OrthoDB" id="296187at2759"/>